<accession>A0A7J7J9W8</accession>
<comment type="caution">
    <text evidence="1">The sequence shown here is derived from an EMBL/GenBank/DDBJ whole genome shotgun (WGS) entry which is preliminary data.</text>
</comment>
<evidence type="ECO:0000313" key="1">
    <source>
        <dbReference type="EMBL" id="KAF6022817.1"/>
    </source>
</evidence>
<dbReference type="EMBL" id="VXIV02002800">
    <property type="protein sequence ID" value="KAF6022817.1"/>
    <property type="molecule type" value="Genomic_DNA"/>
</dbReference>
<name>A0A7J7J9W8_BUGNE</name>
<gene>
    <name evidence="1" type="ORF">EB796_018851</name>
</gene>
<keyword evidence="2" id="KW-1185">Reference proteome</keyword>
<organism evidence="1 2">
    <name type="scientific">Bugula neritina</name>
    <name type="common">Brown bryozoan</name>
    <name type="synonym">Sertularia neritina</name>
    <dbReference type="NCBI Taxonomy" id="10212"/>
    <lineage>
        <taxon>Eukaryota</taxon>
        <taxon>Metazoa</taxon>
        <taxon>Spiralia</taxon>
        <taxon>Lophotrochozoa</taxon>
        <taxon>Bryozoa</taxon>
        <taxon>Gymnolaemata</taxon>
        <taxon>Cheilostomatida</taxon>
        <taxon>Flustrina</taxon>
        <taxon>Buguloidea</taxon>
        <taxon>Bugulidae</taxon>
        <taxon>Bugula</taxon>
    </lineage>
</organism>
<sequence>MYFECCRFTFISKCWLADKHSRPTFNCIKNHFNQLLFAAAMMKETDEGRFSEWFTVNMQQIIIIFNMY</sequence>
<protein>
    <submittedName>
        <fullName evidence="1">MET</fullName>
    </submittedName>
</protein>
<dbReference type="Proteomes" id="UP000593567">
    <property type="component" value="Unassembled WGS sequence"/>
</dbReference>
<dbReference type="AlphaFoldDB" id="A0A7J7J9W8"/>
<proteinExistence type="predicted"/>
<evidence type="ECO:0000313" key="2">
    <source>
        <dbReference type="Proteomes" id="UP000593567"/>
    </source>
</evidence>
<reference evidence="1" key="1">
    <citation type="submission" date="2020-06" db="EMBL/GenBank/DDBJ databases">
        <title>Draft genome of Bugula neritina, a colonial animal packing powerful symbionts and potential medicines.</title>
        <authorList>
            <person name="Rayko M."/>
        </authorList>
    </citation>
    <scope>NUCLEOTIDE SEQUENCE [LARGE SCALE GENOMIC DNA]</scope>
    <source>
        <strain evidence="1">Kwan_BN1</strain>
    </source>
</reference>